<organism evidence="2 3">
    <name type="scientific">Bartonella vinsonii subsp. berkhoffii str. Tweed</name>
    <dbReference type="NCBI Taxonomy" id="1094502"/>
    <lineage>
        <taxon>Bacteria</taxon>
        <taxon>Pseudomonadati</taxon>
        <taxon>Pseudomonadota</taxon>
        <taxon>Alphaproteobacteria</taxon>
        <taxon>Hyphomicrobiales</taxon>
        <taxon>Bartonellaceae</taxon>
        <taxon>Bartonella</taxon>
    </lineage>
</organism>
<feature type="signal peptide" evidence="1">
    <location>
        <begin position="1"/>
        <end position="20"/>
    </location>
</feature>
<dbReference type="PROSITE" id="PS51257">
    <property type="entry name" value="PROKAR_LIPOPROTEIN"/>
    <property type="match status" value="1"/>
</dbReference>
<sequence>MKLIRKVMVMCALLFLVGCAANRAVSCVGWLPLYLDSHDIAVISPNLARDILKHNKQGAHLCGWKDGRETKQQR</sequence>
<reference evidence="2 3" key="1">
    <citation type="journal article" date="2013" name="PLoS Genet.">
        <title>A gene transfer agent and a dynamic repertoire of secretion systems hold the keys to the explosive radiation of the emerging pathogen Bartonella.</title>
        <authorList>
            <person name="Guy L."/>
            <person name="Nystedt B."/>
            <person name="Toft C."/>
            <person name="Zaremba-Niedzwiedzka K."/>
            <person name="Berglund E.C."/>
            <person name="Granberg F."/>
            <person name="Naslund K."/>
            <person name="Eriksson A.S."/>
            <person name="Andersson S.G."/>
        </authorList>
    </citation>
    <scope>NUCLEOTIDE SEQUENCE [LARGE SCALE GENOMIC DNA]</scope>
    <source>
        <strain evidence="2">Tweed</strain>
    </source>
</reference>
<dbReference type="PATRIC" id="fig|1094502.3.peg.1177"/>
<gene>
    <name evidence="2" type="ORF">BVtw_10140</name>
</gene>
<proteinExistence type="predicted"/>
<keyword evidence="1" id="KW-0732">Signal</keyword>
<comment type="caution">
    <text evidence="2">The sequence shown here is derived from an EMBL/GenBank/DDBJ whole genome shotgun (WGS) entry which is preliminary data.</text>
</comment>
<dbReference type="HOGENOM" id="CLU_2731852_0_0_5"/>
<dbReference type="EMBL" id="AGWD01000013">
    <property type="protein sequence ID" value="ENN94737.1"/>
    <property type="molecule type" value="Genomic_DNA"/>
</dbReference>
<dbReference type="Proteomes" id="UP000014011">
    <property type="component" value="Unassembled WGS sequence"/>
</dbReference>
<name>N6VUG7_BARVB</name>
<protein>
    <recommendedName>
        <fullName evidence="4">Lipoprotein</fullName>
    </recommendedName>
</protein>
<evidence type="ECO:0008006" key="4">
    <source>
        <dbReference type="Google" id="ProtNLM"/>
    </source>
</evidence>
<evidence type="ECO:0000256" key="1">
    <source>
        <dbReference type="SAM" id="SignalP"/>
    </source>
</evidence>
<evidence type="ECO:0000313" key="2">
    <source>
        <dbReference type="EMBL" id="ENN94737.1"/>
    </source>
</evidence>
<accession>N6VUG7</accession>
<evidence type="ECO:0000313" key="3">
    <source>
        <dbReference type="Proteomes" id="UP000014011"/>
    </source>
</evidence>
<dbReference type="AlphaFoldDB" id="N6VUG7"/>
<feature type="chain" id="PRO_5004126532" description="Lipoprotein" evidence="1">
    <location>
        <begin position="21"/>
        <end position="74"/>
    </location>
</feature>